<keyword evidence="4" id="KW-1185">Reference proteome</keyword>
<sequence>MIFRASVIAGLVAGGLVGTGAMAQDAAPATPPAAAPTTTEAHAAPAATAEAPAPSAIPGNIDPAAAYASARNQLGVLNYCKDKGWIAGDALAVQEKMIGMMPPGDTAAGDAAEAKGKTGTVSAMGTEMTLADGAQKQSTTEEALCKQMETMLKELGAQLPG</sequence>
<dbReference type="AlphaFoldDB" id="A0A344PPH0"/>
<feature type="chain" id="PRO_5016955362" description="DUF2501 domain-containing protein" evidence="2">
    <location>
        <begin position="24"/>
        <end position="161"/>
    </location>
</feature>
<proteinExistence type="predicted"/>
<protein>
    <recommendedName>
        <fullName evidence="5">DUF2501 domain-containing protein</fullName>
    </recommendedName>
</protein>
<gene>
    <name evidence="3" type="ORF">DRW48_12730</name>
</gene>
<dbReference type="EMBL" id="CP030918">
    <property type="protein sequence ID" value="AXC51275.1"/>
    <property type="molecule type" value="Genomic_DNA"/>
</dbReference>
<dbReference type="KEGG" id="pars:DRW48_12730"/>
<feature type="region of interest" description="Disordered" evidence="1">
    <location>
        <begin position="26"/>
        <end position="55"/>
    </location>
</feature>
<evidence type="ECO:0000256" key="1">
    <source>
        <dbReference type="SAM" id="MobiDB-lite"/>
    </source>
</evidence>
<organism evidence="3 4">
    <name type="scientific">Paracoccus suum</name>
    <dbReference type="NCBI Taxonomy" id="2259340"/>
    <lineage>
        <taxon>Bacteria</taxon>
        <taxon>Pseudomonadati</taxon>
        <taxon>Pseudomonadota</taxon>
        <taxon>Alphaproteobacteria</taxon>
        <taxon>Rhodobacterales</taxon>
        <taxon>Paracoccaceae</taxon>
        <taxon>Paracoccus</taxon>
    </lineage>
</organism>
<evidence type="ECO:0000313" key="3">
    <source>
        <dbReference type="EMBL" id="AXC51275.1"/>
    </source>
</evidence>
<evidence type="ECO:0000256" key="2">
    <source>
        <dbReference type="SAM" id="SignalP"/>
    </source>
</evidence>
<evidence type="ECO:0000313" key="4">
    <source>
        <dbReference type="Proteomes" id="UP000252023"/>
    </source>
</evidence>
<reference evidence="4" key="1">
    <citation type="submission" date="2018-07" db="EMBL/GenBank/DDBJ databases">
        <title>Genome sequencing of Paracoccus sp. SC2-6.</title>
        <authorList>
            <person name="Heo J."/>
            <person name="Kim S.-J."/>
            <person name="Kwon S.-W."/>
        </authorList>
    </citation>
    <scope>NUCLEOTIDE SEQUENCE [LARGE SCALE GENOMIC DNA]</scope>
    <source>
        <strain evidence="4">SC2-6</strain>
    </source>
</reference>
<dbReference type="OrthoDB" id="7691610at2"/>
<evidence type="ECO:0008006" key="5">
    <source>
        <dbReference type="Google" id="ProtNLM"/>
    </source>
</evidence>
<keyword evidence="2" id="KW-0732">Signal</keyword>
<feature type="signal peptide" evidence="2">
    <location>
        <begin position="1"/>
        <end position="23"/>
    </location>
</feature>
<accession>A0A344PPH0</accession>
<dbReference type="Proteomes" id="UP000252023">
    <property type="component" value="Chromosome"/>
</dbReference>
<name>A0A344PPH0_9RHOB</name>
<feature type="compositionally biased region" description="Low complexity" evidence="1">
    <location>
        <begin position="35"/>
        <end position="54"/>
    </location>
</feature>
<dbReference type="NCBIfam" id="NF035933">
    <property type="entry name" value="ESAT6_1"/>
    <property type="match status" value="1"/>
</dbReference>